<evidence type="ECO:0000313" key="1">
    <source>
        <dbReference type="EMBL" id="KAJ7062988.1"/>
    </source>
</evidence>
<protein>
    <submittedName>
        <fullName evidence="1">Uncharacterized protein</fullName>
    </submittedName>
</protein>
<organism evidence="1 2">
    <name type="scientific">Mycena belliarum</name>
    <dbReference type="NCBI Taxonomy" id="1033014"/>
    <lineage>
        <taxon>Eukaryota</taxon>
        <taxon>Fungi</taxon>
        <taxon>Dikarya</taxon>
        <taxon>Basidiomycota</taxon>
        <taxon>Agaricomycotina</taxon>
        <taxon>Agaricomycetes</taxon>
        <taxon>Agaricomycetidae</taxon>
        <taxon>Agaricales</taxon>
        <taxon>Marasmiineae</taxon>
        <taxon>Mycenaceae</taxon>
        <taxon>Mycena</taxon>
    </lineage>
</organism>
<dbReference type="AlphaFoldDB" id="A0AAD6XHA0"/>
<keyword evidence="2" id="KW-1185">Reference proteome</keyword>
<accession>A0AAD6XHA0</accession>
<dbReference type="Proteomes" id="UP001222325">
    <property type="component" value="Unassembled WGS sequence"/>
</dbReference>
<reference evidence="1" key="1">
    <citation type="submission" date="2023-03" db="EMBL/GenBank/DDBJ databases">
        <title>Massive genome expansion in bonnet fungi (Mycena s.s.) driven by repeated elements and novel gene families across ecological guilds.</title>
        <authorList>
            <consortium name="Lawrence Berkeley National Laboratory"/>
            <person name="Harder C.B."/>
            <person name="Miyauchi S."/>
            <person name="Viragh M."/>
            <person name="Kuo A."/>
            <person name="Thoen E."/>
            <person name="Andreopoulos B."/>
            <person name="Lu D."/>
            <person name="Skrede I."/>
            <person name="Drula E."/>
            <person name="Henrissat B."/>
            <person name="Morin E."/>
            <person name="Kohler A."/>
            <person name="Barry K."/>
            <person name="LaButti K."/>
            <person name="Morin E."/>
            <person name="Salamov A."/>
            <person name="Lipzen A."/>
            <person name="Mereny Z."/>
            <person name="Hegedus B."/>
            <person name="Baldrian P."/>
            <person name="Stursova M."/>
            <person name="Weitz H."/>
            <person name="Taylor A."/>
            <person name="Grigoriev I.V."/>
            <person name="Nagy L.G."/>
            <person name="Martin F."/>
            <person name="Kauserud H."/>
        </authorList>
    </citation>
    <scope>NUCLEOTIDE SEQUENCE</scope>
    <source>
        <strain evidence="1">CBHHK173m</strain>
    </source>
</reference>
<proteinExistence type="predicted"/>
<name>A0AAD6XHA0_9AGAR</name>
<sequence>MRHLVGFGNRRCGSVELLTHIDLRHSGLLQLYCSAAFSALAAEKKAFLEHDPRALYPSDASVFSAATFELGGPHSRTHPSGTPYRHQAAGWSILTALGSYSSMRGGHIILWDLGLVVSFPVGSSILIPTGLVRYSFVTVRPNERRYSLLQWAGSGIPRWFRNGKRSDVEFAVNATREEHVAREERRQAAHAEALDLFPIEAELPDDCDMSLPFMWEENAARKNTD</sequence>
<comment type="caution">
    <text evidence="1">The sequence shown here is derived from an EMBL/GenBank/DDBJ whole genome shotgun (WGS) entry which is preliminary data.</text>
</comment>
<dbReference type="EMBL" id="JARJCN010000214">
    <property type="protein sequence ID" value="KAJ7062988.1"/>
    <property type="molecule type" value="Genomic_DNA"/>
</dbReference>
<gene>
    <name evidence="1" type="ORF">B0H15DRAFT_794753</name>
</gene>
<evidence type="ECO:0000313" key="2">
    <source>
        <dbReference type="Proteomes" id="UP001222325"/>
    </source>
</evidence>